<dbReference type="STRING" id="1121429.SAMN02745133_00547"/>
<evidence type="ECO:0000313" key="2">
    <source>
        <dbReference type="Proteomes" id="UP000184148"/>
    </source>
</evidence>
<dbReference type="EMBL" id="FQUY01000002">
    <property type="protein sequence ID" value="SHE50602.1"/>
    <property type="molecule type" value="Genomic_DNA"/>
</dbReference>
<proteinExistence type="predicted"/>
<keyword evidence="2" id="KW-1185">Reference proteome</keyword>
<reference evidence="2" key="1">
    <citation type="submission" date="2016-11" db="EMBL/GenBank/DDBJ databases">
        <authorList>
            <person name="Varghese N."/>
            <person name="Submissions S."/>
        </authorList>
    </citation>
    <scope>NUCLEOTIDE SEQUENCE [LARGE SCALE GENOMIC DNA]</scope>
    <source>
        <strain evidence="2">DSM 12395</strain>
    </source>
</reference>
<name>A0A1M4U1J2_9FIRM</name>
<evidence type="ECO:0000313" key="1">
    <source>
        <dbReference type="EMBL" id="SHE50602.1"/>
    </source>
</evidence>
<dbReference type="RefSeq" id="WP_073235348.1">
    <property type="nucleotide sequence ID" value="NZ_FQUY01000002.1"/>
</dbReference>
<accession>A0A1M4U1J2</accession>
<dbReference type="AlphaFoldDB" id="A0A1M4U1J2"/>
<dbReference type="Proteomes" id="UP000184148">
    <property type="component" value="Unassembled WGS sequence"/>
</dbReference>
<sequence length="68" mass="7770">MASYCAETEVAQIGKKHGKVYGLVVPEKFERQQRRDYVQSKYSTTALFTSISQNTSVSTEIFDFPQED</sequence>
<organism evidence="1 2">
    <name type="scientific">Desulforamulus putei DSM 12395</name>
    <dbReference type="NCBI Taxonomy" id="1121429"/>
    <lineage>
        <taxon>Bacteria</taxon>
        <taxon>Bacillati</taxon>
        <taxon>Bacillota</taxon>
        <taxon>Clostridia</taxon>
        <taxon>Eubacteriales</taxon>
        <taxon>Peptococcaceae</taxon>
        <taxon>Desulforamulus</taxon>
    </lineage>
</organism>
<gene>
    <name evidence="1" type="ORF">SAMN02745133_00547</name>
</gene>
<protein>
    <submittedName>
        <fullName evidence="1">Uncharacterized protein</fullName>
    </submittedName>
</protein>